<sequence>KNIEILVQTYPKFDYSKVYFCYTQTIRDVTKVTQAFKVSDFVIDLFDFSLYFQTEVFWSFRKLSTYTKTRGGFQDATSIEAGKKVD</sequence>
<evidence type="ECO:0000313" key="2">
    <source>
        <dbReference type="Proteomes" id="UP000663879"/>
    </source>
</evidence>
<reference evidence="1" key="1">
    <citation type="submission" date="2021-02" db="EMBL/GenBank/DDBJ databases">
        <authorList>
            <person name="Nowell W R."/>
        </authorList>
    </citation>
    <scope>NUCLEOTIDE SEQUENCE</scope>
    <source>
        <strain evidence="1">Ploen Becks lab</strain>
    </source>
</reference>
<accession>A0A814CUG0</accession>
<keyword evidence="2" id="KW-1185">Reference proteome</keyword>
<protein>
    <submittedName>
        <fullName evidence="1">Uncharacterized protein</fullName>
    </submittedName>
</protein>
<name>A0A814CUG0_9BILA</name>
<proteinExistence type="predicted"/>
<gene>
    <name evidence="1" type="ORF">OXX778_LOCUS13802</name>
</gene>
<dbReference type="Proteomes" id="UP000663879">
    <property type="component" value="Unassembled WGS sequence"/>
</dbReference>
<comment type="caution">
    <text evidence="1">The sequence shown here is derived from an EMBL/GenBank/DDBJ whole genome shotgun (WGS) entry which is preliminary data.</text>
</comment>
<evidence type="ECO:0000313" key="1">
    <source>
        <dbReference type="EMBL" id="CAF0948180.1"/>
    </source>
</evidence>
<organism evidence="1 2">
    <name type="scientific">Brachionus calyciflorus</name>
    <dbReference type="NCBI Taxonomy" id="104777"/>
    <lineage>
        <taxon>Eukaryota</taxon>
        <taxon>Metazoa</taxon>
        <taxon>Spiralia</taxon>
        <taxon>Gnathifera</taxon>
        <taxon>Rotifera</taxon>
        <taxon>Eurotatoria</taxon>
        <taxon>Monogononta</taxon>
        <taxon>Pseudotrocha</taxon>
        <taxon>Ploima</taxon>
        <taxon>Brachionidae</taxon>
        <taxon>Brachionus</taxon>
    </lineage>
</organism>
<feature type="non-terminal residue" evidence="1">
    <location>
        <position position="1"/>
    </location>
</feature>
<dbReference type="EMBL" id="CAJNOC010002721">
    <property type="protein sequence ID" value="CAF0948180.1"/>
    <property type="molecule type" value="Genomic_DNA"/>
</dbReference>
<dbReference type="AlphaFoldDB" id="A0A814CUG0"/>